<dbReference type="Gene3D" id="1.10.8.60">
    <property type="match status" value="1"/>
</dbReference>
<dbReference type="InterPro" id="IPR027417">
    <property type="entry name" value="P-loop_NTPase"/>
</dbReference>
<dbReference type="InterPro" id="IPR001270">
    <property type="entry name" value="ClpA/B"/>
</dbReference>
<dbReference type="AlphaFoldDB" id="A0A2S9YRH4"/>
<dbReference type="InterPro" id="IPR003593">
    <property type="entry name" value="AAA+_ATPase"/>
</dbReference>
<dbReference type="EMBL" id="PVNL01000051">
    <property type="protein sequence ID" value="PRQ07701.1"/>
    <property type="molecule type" value="Genomic_DNA"/>
</dbReference>
<dbReference type="RefSeq" id="WP_106089708.1">
    <property type="nucleotide sequence ID" value="NZ_PVNL01000051.1"/>
</dbReference>
<dbReference type="Proteomes" id="UP000238823">
    <property type="component" value="Unassembled WGS sequence"/>
</dbReference>
<proteinExistence type="predicted"/>
<dbReference type="CDD" id="cd19499">
    <property type="entry name" value="RecA-like_ClpB_Hsp104-like"/>
    <property type="match status" value="1"/>
</dbReference>
<keyword evidence="2 5" id="KW-0067">ATP-binding</keyword>
<dbReference type="CDD" id="cd00009">
    <property type="entry name" value="AAA"/>
    <property type="match status" value="1"/>
</dbReference>
<dbReference type="OrthoDB" id="8857354at2"/>
<evidence type="ECO:0000256" key="1">
    <source>
        <dbReference type="ARBA" id="ARBA00022741"/>
    </source>
</evidence>
<dbReference type="GO" id="GO:0034605">
    <property type="term" value="P:cellular response to heat"/>
    <property type="evidence" value="ECO:0007669"/>
    <property type="project" value="TreeGrafter"/>
</dbReference>
<feature type="domain" description="AAA+ ATPase" evidence="4">
    <location>
        <begin position="239"/>
        <end position="386"/>
    </location>
</feature>
<reference evidence="5 6" key="1">
    <citation type="submission" date="2018-03" db="EMBL/GenBank/DDBJ databases">
        <title>Draft Genome Sequences of the Obligatory Marine Myxobacteria Enhygromyxa salina SWB007.</title>
        <authorList>
            <person name="Poehlein A."/>
            <person name="Moghaddam J.A."/>
            <person name="Harms H."/>
            <person name="Alanjari M."/>
            <person name="Koenig G.M."/>
            <person name="Daniel R."/>
            <person name="Schaeberle T.F."/>
        </authorList>
    </citation>
    <scope>NUCLEOTIDE SEQUENCE [LARGE SCALE GENOMIC DNA]</scope>
    <source>
        <strain evidence="5 6">SWB007</strain>
    </source>
</reference>
<dbReference type="Gene3D" id="3.40.50.300">
    <property type="entry name" value="P-loop containing nucleotide triphosphate hydrolases"/>
    <property type="match status" value="2"/>
</dbReference>
<evidence type="ECO:0000256" key="2">
    <source>
        <dbReference type="ARBA" id="ARBA00022840"/>
    </source>
</evidence>
<dbReference type="Pfam" id="PF07724">
    <property type="entry name" value="AAA_2"/>
    <property type="match status" value="1"/>
</dbReference>
<dbReference type="InterPro" id="IPR019489">
    <property type="entry name" value="Clp_ATPase_C"/>
</dbReference>
<dbReference type="GO" id="GO:0016887">
    <property type="term" value="F:ATP hydrolysis activity"/>
    <property type="evidence" value="ECO:0007669"/>
    <property type="project" value="InterPro"/>
</dbReference>
<dbReference type="SMART" id="SM00382">
    <property type="entry name" value="AAA"/>
    <property type="match status" value="2"/>
</dbReference>
<feature type="domain" description="AAA+ ATPase" evidence="4">
    <location>
        <begin position="545"/>
        <end position="711"/>
    </location>
</feature>
<gene>
    <name evidence="5" type="primary">clpC_3</name>
    <name evidence="5" type="ORF">ENSA7_26910</name>
</gene>
<dbReference type="GO" id="GO:0005524">
    <property type="term" value="F:ATP binding"/>
    <property type="evidence" value="ECO:0007669"/>
    <property type="project" value="UniProtKB-KW"/>
</dbReference>
<keyword evidence="1" id="KW-0547">Nucleotide-binding</keyword>
<protein>
    <submittedName>
        <fullName evidence="5">ATP-dependent Clp protease ATP-binding subunit ClpC</fullName>
    </submittedName>
</protein>
<dbReference type="InterPro" id="IPR003959">
    <property type="entry name" value="ATPase_AAA_core"/>
</dbReference>
<dbReference type="PRINTS" id="PR00300">
    <property type="entry name" value="CLPPROTEASEA"/>
</dbReference>
<dbReference type="PANTHER" id="PTHR11638">
    <property type="entry name" value="ATP-DEPENDENT CLP PROTEASE"/>
    <property type="match status" value="1"/>
</dbReference>
<keyword evidence="5" id="KW-0378">Hydrolase</keyword>
<accession>A0A2S9YRH4</accession>
<evidence type="ECO:0000256" key="3">
    <source>
        <dbReference type="ARBA" id="ARBA00023186"/>
    </source>
</evidence>
<dbReference type="GO" id="GO:0008233">
    <property type="term" value="F:peptidase activity"/>
    <property type="evidence" value="ECO:0007669"/>
    <property type="project" value="UniProtKB-KW"/>
</dbReference>
<keyword evidence="5" id="KW-0645">Protease</keyword>
<evidence type="ECO:0000313" key="6">
    <source>
        <dbReference type="Proteomes" id="UP000238823"/>
    </source>
</evidence>
<dbReference type="GO" id="GO:0005737">
    <property type="term" value="C:cytoplasm"/>
    <property type="evidence" value="ECO:0007669"/>
    <property type="project" value="TreeGrafter"/>
</dbReference>
<name>A0A2S9YRH4_9BACT</name>
<keyword evidence="3" id="KW-0143">Chaperone</keyword>
<comment type="caution">
    <text evidence="5">The sequence shown here is derived from an EMBL/GenBank/DDBJ whole genome shotgun (WGS) entry which is preliminary data.</text>
</comment>
<evidence type="ECO:0000259" key="4">
    <source>
        <dbReference type="SMART" id="SM00382"/>
    </source>
</evidence>
<organism evidence="5 6">
    <name type="scientific">Enhygromyxa salina</name>
    <dbReference type="NCBI Taxonomy" id="215803"/>
    <lineage>
        <taxon>Bacteria</taxon>
        <taxon>Pseudomonadati</taxon>
        <taxon>Myxococcota</taxon>
        <taxon>Polyangia</taxon>
        <taxon>Nannocystales</taxon>
        <taxon>Nannocystaceae</taxon>
        <taxon>Enhygromyxa</taxon>
    </lineage>
</organism>
<dbReference type="SUPFAM" id="SSF52540">
    <property type="entry name" value="P-loop containing nucleoside triphosphate hydrolases"/>
    <property type="match status" value="2"/>
</dbReference>
<dbReference type="GO" id="GO:0006508">
    <property type="term" value="P:proteolysis"/>
    <property type="evidence" value="ECO:0007669"/>
    <property type="project" value="UniProtKB-KW"/>
</dbReference>
<sequence>MAVLDFSVTVFQRSLGNFSQWWSLGFGAREVCVSGRASSKLRDQFLAECRERVRRALPAELPALQLVRGRRLHHVQLDLTVRSDDGRLRFTGRVPVIVEPRPLGLSAAIEIAYHPMRPHEWFPLNDRHTLQDLANTVFQRRWTAAGLGSEQLEQLRRQGTESLKILAFRAEPKSLLSQLPQQRGPEMAQIGARQRRPGTTLLSELGFDLTRKAVDDELSPGMVRTPYREQLRQLLCGSRKAPLLLIGPPGVGKSTLLQRAVVDLLEADGYGTHQNLDRVHHVWQIGGRRIIAGMSYLGQWEKRCIELLEETYAKRVLLWAEDLHAWGRIGESRQSDRSLSAFFRGPIARGELTLIGECTPEQYQQLQADASGFANLFTTIHVEPTDAATTMRMLVHEARELELSLGCGFDPRVFRSIYELSGSLYSGSAYPGKALELVRALGSRRRVSRERAASLALAEILMQAPTDPRGGEDAGRPKIGTPELIELLSERTGMPALLLAPELPLESDDVAKGFAAQVMGQPQAIAVIRDLIVRIKAGLCDPARPYGVFLFTGPTGTGKTEMAKALAAYLFGDESRLVRLDMSEYNVPGAAARLIGDRYAPQGVLTSRVQAQPFCVVLLDEVEKADPSVLNLMLQLFDDGRLSDASGEVADFRHAVVIMTSNLGAGGGSSMGFGDVDRRAILIDIAKAVREFFPPELFNRIDRVVEFRPLDEQAAVAIARKELAHLLGRRGLIERSSFVRTTDAVLAKIVREGFNARDGARSLKRWLEDNLGSLLVETLTRSRAASMRLLWIYEEPPAPPAAHPREDGQRATLRVHEEALREADPIPEDSRLGELLERPNAALLEQVPLALGFLRGLEHSPRLAQLSKTLATLLDAFNRDAADDHERSGSQTDALYNLEVLRSEIHSLRDALELHATYDQRLSGQVEEPEGPHEGLGEQLEIDRFPAQQVRAQDGSATTIRRFDRRQFSPSLPLRERQAMLRAIAEVWFLERALERADDPRQHVVFLELSRIGDPRQRRRFEARETSLFAELAHAYASRGRGELEAYAGLPSGAPATELTSLRAPDQGTRDGQFAQGFARLCSEDPELVVLQLVGPSVREFFAGESGCQVLETLGGGHEIVRVRVLDGEPRDDPAQLITRTLAQRQAFIHALEAGTELPKNPDAMLPIIRRFTVEEPRGGRSANIEVEDYPLSHVSSHSGAQLEPVLTLLWLMRVGLAISQDRERRITDAGLASVKPPPERPS</sequence>
<evidence type="ECO:0000313" key="5">
    <source>
        <dbReference type="EMBL" id="PRQ07701.1"/>
    </source>
</evidence>
<dbReference type="InterPro" id="IPR050130">
    <property type="entry name" value="ClpA_ClpB"/>
</dbReference>
<dbReference type="Pfam" id="PF10431">
    <property type="entry name" value="ClpB_D2-small"/>
    <property type="match status" value="1"/>
</dbReference>
<dbReference type="PANTHER" id="PTHR11638:SF175">
    <property type="entry name" value="ATP-DEPENDENT CLP PROTEASE, ATP-BINDING SUBUNIT CLPC"/>
    <property type="match status" value="1"/>
</dbReference>